<dbReference type="RefSeq" id="WP_112784748.1">
    <property type="nucleotide sequence ID" value="NZ_CP030041.1"/>
</dbReference>
<sequence>MKRSLSLLFVLALLCIAHHTCLANDGYNLWLQYRPVQNSPYLSSYREQAQHITLPGRSATSNIIQEELQRALGKMLDTTPEFSNAPNPATTLIIGTRKQLPELSATVDDETWNNLGTEGFIIRRIQHNGKNTLWIAGNTDQALLYGTFDFLKLLQTHQDISSLDITSIPKTKIRVLNHWDNPDRTVERGYAGSSIWDWHRLPDYIKPQYIDYARANASIGINGTVLTNVNANAQVLTPYFLKKVAALADTFRPYGIKVYLTARFSAPIEIGGLDTADPVNPDVQQWWDEKVNEIYQYIPDFGGFLVKADSEGQPGPQNYNRTQAEGANMLAKALQAHQGIVMWRAFVYSNETPDDRAKQAYNEFKPLDGKFEDNVLVQVKNGAIDFQPREPFHPLFGAMPKTPLMMEFQITQEYLGQGTHLVFLGSLFEEVLDTDTYAEGPGSTVAKVVDGSLDDHALTGMAGVSNIGTDRNWTGHQFGQANWYAFGKLAWNPAESAADIAQEWSRMTFGNDEELATKVKRIMLQSHEAVVNYMTPLGLHHIMGWSHHYGPGPWVTDKHRDDWTSTYYHQAGPDGIGFDRTASGSNALSQYAPEIQQQYSDLSTCPEKYLLWFHHLPWDYTMKSGNTLWNEIALHYQKGVDQTQDMLDDWKSIQNHVDDQRYDQVLAFLQIQHNEAKWWRDACLLYFQQFSKKDLPEGVPQPEYSLDHYQNYTPVFVPGI</sequence>
<dbReference type="OrthoDB" id="339499at2"/>
<dbReference type="SUPFAM" id="SSF51445">
    <property type="entry name" value="(Trans)glycosidases"/>
    <property type="match status" value="1"/>
</dbReference>
<dbReference type="SUPFAM" id="SSF55545">
    <property type="entry name" value="beta-N-acetylhexosaminidase-like domain"/>
    <property type="match status" value="1"/>
</dbReference>
<evidence type="ECO:0000313" key="15">
    <source>
        <dbReference type="EMBL" id="AWW31372.1"/>
    </source>
</evidence>
<evidence type="ECO:0000256" key="2">
    <source>
        <dbReference type="ARBA" id="ARBA00022651"/>
    </source>
</evidence>
<comment type="catalytic activity">
    <reaction evidence="7 10">
        <text>Hydrolysis of (1-&gt;2)-alpha-D-(4-O-methyl)glucuronosyl links in the main chain of hardwood xylans.</text>
        <dbReference type="EC" id="3.2.1.131"/>
    </reaction>
</comment>
<evidence type="ECO:0000256" key="11">
    <source>
        <dbReference type="SAM" id="SignalP"/>
    </source>
</evidence>
<dbReference type="InterPro" id="IPR017853">
    <property type="entry name" value="GH"/>
</dbReference>
<dbReference type="Pfam" id="PF03648">
    <property type="entry name" value="Glyco_hydro_67N"/>
    <property type="match status" value="1"/>
</dbReference>
<keyword evidence="6 10" id="KW-0624">Polysaccharide degradation</keyword>
<evidence type="ECO:0000259" key="13">
    <source>
        <dbReference type="Pfam" id="PF07477"/>
    </source>
</evidence>
<dbReference type="InterPro" id="IPR029018">
    <property type="entry name" value="Hex-like_dom2"/>
</dbReference>
<feature type="active site" description="Proton acceptor" evidence="9">
    <location>
        <position position="413"/>
    </location>
</feature>
<dbReference type="GO" id="GO:0033939">
    <property type="term" value="F:xylan alpha-1,2-glucuronosidase activity"/>
    <property type="evidence" value="ECO:0007669"/>
    <property type="project" value="UniProtKB-EC"/>
</dbReference>
<feature type="domain" description="Alpha glucuronidase N-terminal" evidence="12">
    <location>
        <begin position="29"/>
        <end position="150"/>
    </location>
</feature>
<evidence type="ECO:0000259" key="14">
    <source>
        <dbReference type="Pfam" id="PF07488"/>
    </source>
</evidence>
<dbReference type="Gene3D" id="3.20.20.80">
    <property type="entry name" value="Glycosidases"/>
    <property type="match status" value="1"/>
</dbReference>
<dbReference type="Gene3D" id="3.30.379.10">
    <property type="entry name" value="Chitobiase/beta-hexosaminidase domain 2-like"/>
    <property type="match status" value="1"/>
</dbReference>
<keyword evidence="2 8" id="KW-0858">Xylan degradation</keyword>
<dbReference type="InterPro" id="IPR011099">
    <property type="entry name" value="Glyco_hydro_67_C"/>
</dbReference>
<feature type="domain" description="Glycosyl hydrolase family 67 C-terminal" evidence="13">
    <location>
        <begin position="474"/>
        <end position="698"/>
    </location>
</feature>
<comment type="subunit">
    <text evidence="10">Homodimer.</text>
</comment>
<evidence type="ECO:0000256" key="9">
    <source>
        <dbReference type="PIRSR" id="PIRSR029900-1"/>
    </source>
</evidence>
<evidence type="ECO:0000256" key="3">
    <source>
        <dbReference type="ARBA" id="ARBA00022801"/>
    </source>
</evidence>
<feature type="signal peptide" evidence="11">
    <location>
        <begin position="1"/>
        <end position="23"/>
    </location>
</feature>
<dbReference type="InterPro" id="IPR005154">
    <property type="entry name" value="Glyco_hydro_67_aGlcAse_N"/>
</dbReference>
<dbReference type="KEGG" id="est:DN752_15280"/>
<dbReference type="EC" id="3.2.1.131" evidence="10"/>
<dbReference type="PANTHER" id="PTHR39207:SF1">
    <property type="entry name" value="ALPHA-GLUCURONIDASE A"/>
    <property type="match status" value="1"/>
</dbReference>
<dbReference type="GO" id="GO:0005576">
    <property type="term" value="C:extracellular region"/>
    <property type="evidence" value="ECO:0007669"/>
    <property type="project" value="InterPro"/>
</dbReference>
<reference evidence="15 16" key="1">
    <citation type="submission" date="2018-06" db="EMBL/GenBank/DDBJ databases">
        <title>Echinicola strongylocentroti sp. nov., isolated from a sea urchin Strongylocentrotus intermedius.</title>
        <authorList>
            <person name="Bae S.S."/>
        </authorList>
    </citation>
    <scope>NUCLEOTIDE SEQUENCE [LARGE SCALE GENOMIC DNA]</scope>
    <source>
        <strain evidence="15 16">MEBiC08714</strain>
    </source>
</reference>
<evidence type="ECO:0000313" key="16">
    <source>
        <dbReference type="Proteomes" id="UP000248688"/>
    </source>
</evidence>
<dbReference type="InterPro" id="IPR037054">
    <property type="entry name" value="A-glucoronidase_C_sf"/>
</dbReference>
<evidence type="ECO:0000256" key="7">
    <source>
        <dbReference type="ARBA" id="ARBA00052795"/>
    </source>
</evidence>
<feature type="chain" id="PRO_5016328545" description="Xylan alpha-1,2-glucuronidase" evidence="11">
    <location>
        <begin position="24"/>
        <end position="720"/>
    </location>
</feature>
<dbReference type="Pfam" id="PF07488">
    <property type="entry name" value="Glyco_hydro_67M"/>
    <property type="match status" value="1"/>
</dbReference>
<evidence type="ECO:0000256" key="5">
    <source>
        <dbReference type="ARBA" id="ARBA00023295"/>
    </source>
</evidence>
<evidence type="ECO:0000259" key="12">
    <source>
        <dbReference type="Pfam" id="PF03648"/>
    </source>
</evidence>
<keyword evidence="3 8" id="KW-0378">Hydrolase</keyword>
<feature type="active site" description="Proton acceptor" evidence="9">
    <location>
        <position position="385"/>
    </location>
</feature>
<dbReference type="Pfam" id="PF07477">
    <property type="entry name" value="Glyco_hydro_67C"/>
    <property type="match status" value="1"/>
</dbReference>
<protein>
    <recommendedName>
        <fullName evidence="10">Xylan alpha-1,2-glucuronidase</fullName>
        <ecNumber evidence="10">3.2.1.131</ecNumber>
    </recommendedName>
</protein>
<dbReference type="AlphaFoldDB" id="A0A2Z4IJQ0"/>
<dbReference type="Proteomes" id="UP000248688">
    <property type="component" value="Chromosome"/>
</dbReference>
<dbReference type="GO" id="GO:0046559">
    <property type="term" value="F:alpha-glucuronidase activity"/>
    <property type="evidence" value="ECO:0007669"/>
    <property type="project" value="InterPro"/>
</dbReference>
<proteinExistence type="inferred from homology"/>
<dbReference type="EMBL" id="CP030041">
    <property type="protein sequence ID" value="AWW31372.1"/>
    <property type="molecule type" value="Genomic_DNA"/>
</dbReference>
<feature type="active site" description="Proton donor" evidence="9">
    <location>
        <position position="311"/>
    </location>
</feature>
<evidence type="ECO:0000256" key="1">
    <source>
        <dbReference type="ARBA" id="ARBA00008833"/>
    </source>
</evidence>
<evidence type="ECO:0000256" key="10">
    <source>
        <dbReference type="RuleBase" id="RU361198"/>
    </source>
</evidence>
<gene>
    <name evidence="15" type="ORF">DN752_15280</name>
</gene>
<name>A0A2Z4IJQ0_9BACT</name>
<comment type="similarity">
    <text evidence="1 8 10">Belongs to the glycosyl hydrolase 67 family.</text>
</comment>
<accession>A0A2Z4IJQ0</accession>
<dbReference type="InterPro" id="IPR011395">
    <property type="entry name" value="Glyco_hydro_67_aGlcAse"/>
</dbReference>
<evidence type="ECO:0000256" key="4">
    <source>
        <dbReference type="ARBA" id="ARBA00023277"/>
    </source>
</evidence>
<dbReference type="Gene3D" id="3.90.1330.10">
    <property type="entry name" value="Alpha-glucuronidase, C-terminal domain"/>
    <property type="match status" value="1"/>
</dbReference>
<organism evidence="15 16">
    <name type="scientific">Echinicola strongylocentroti</name>
    <dbReference type="NCBI Taxonomy" id="1795355"/>
    <lineage>
        <taxon>Bacteria</taxon>
        <taxon>Pseudomonadati</taxon>
        <taxon>Bacteroidota</taxon>
        <taxon>Cytophagia</taxon>
        <taxon>Cytophagales</taxon>
        <taxon>Cyclobacteriaceae</taxon>
        <taxon>Echinicola</taxon>
    </lineage>
</organism>
<evidence type="ECO:0000256" key="6">
    <source>
        <dbReference type="ARBA" id="ARBA00023326"/>
    </source>
</evidence>
<dbReference type="InterPro" id="IPR011100">
    <property type="entry name" value="Glyco_hydro_67_cat"/>
</dbReference>
<dbReference type="PANTHER" id="PTHR39207">
    <property type="entry name" value="ALPHA-GLUCURONIDASE A"/>
    <property type="match status" value="1"/>
</dbReference>
<keyword evidence="11" id="KW-0732">Signal</keyword>
<evidence type="ECO:0000256" key="8">
    <source>
        <dbReference type="PIRNR" id="PIRNR029900"/>
    </source>
</evidence>
<keyword evidence="4 10" id="KW-0119">Carbohydrate metabolism</keyword>
<dbReference type="PIRSF" id="PIRSF029900">
    <property type="entry name" value="Alpha-glucuronds"/>
    <property type="match status" value="1"/>
</dbReference>
<dbReference type="FunFam" id="3.20.20.80:FF:000096">
    <property type="entry name" value="Xylan alpha-1,2-glucuronidase"/>
    <property type="match status" value="1"/>
</dbReference>
<dbReference type="GO" id="GO:2000886">
    <property type="term" value="P:glucuronoxylan catabolic process"/>
    <property type="evidence" value="ECO:0007669"/>
    <property type="project" value="UniProtKB-ARBA"/>
</dbReference>
<keyword evidence="16" id="KW-1185">Reference proteome</keyword>
<feature type="domain" description="Glycosyl hydrolase family 67 catalytic" evidence="14">
    <location>
        <begin position="154"/>
        <end position="473"/>
    </location>
</feature>
<keyword evidence="5 8" id="KW-0326">Glycosidase</keyword>